<protein>
    <submittedName>
        <fullName evidence="2">Uncharacterized protein</fullName>
    </submittedName>
</protein>
<dbReference type="AlphaFoldDB" id="A0A0L0G5Y4"/>
<dbReference type="RefSeq" id="XP_014157525.1">
    <property type="nucleotide sequence ID" value="XM_014302050.1"/>
</dbReference>
<organism evidence="2 3">
    <name type="scientific">Sphaeroforma arctica JP610</name>
    <dbReference type="NCBI Taxonomy" id="667725"/>
    <lineage>
        <taxon>Eukaryota</taxon>
        <taxon>Ichthyosporea</taxon>
        <taxon>Ichthyophonida</taxon>
        <taxon>Sphaeroforma</taxon>
    </lineage>
</organism>
<feature type="transmembrane region" description="Helical" evidence="1">
    <location>
        <begin position="251"/>
        <end position="267"/>
    </location>
</feature>
<evidence type="ECO:0000313" key="3">
    <source>
        <dbReference type="Proteomes" id="UP000054560"/>
    </source>
</evidence>
<gene>
    <name evidence="2" type="ORF">SARC_04122</name>
</gene>
<dbReference type="EMBL" id="KQ241819">
    <property type="protein sequence ID" value="KNC83623.1"/>
    <property type="molecule type" value="Genomic_DNA"/>
</dbReference>
<keyword evidence="1" id="KW-0812">Transmembrane</keyword>
<reference evidence="2 3" key="1">
    <citation type="submission" date="2011-02" db="EMBL/GenBank/DDBJ databases">
        <title>The Genome Sequence of Sphaeroforma arctica JP610.</title>
        <authorList>
            <consortium name="The Broad Institute Genome Sequencing Platform"/>
            <person name="Russ C."/>
            <person name="Cuomo C."/>
            <person name="Young S.K."/>
            <person name="Zeng Q."/>
            <person name="Gargeya S."/>
            <person name="Alvarado L."/>
            <person name="Berlin A."/>
            <person name="Chapman S.B."/>
            <person name="Chen Z."/>
            <person name="Freedman E."/>
            <person name="Gellesch M."/>
            <person name="Goldberg J."/>
            <person name="Griggs A."/>
            <person name="Gujja S."/>
            <person name="Heilman E."/>
            <person name="Heiman D."/>
            <person name="Howarth C."/>
            <person name="Mehta T."/>
            <person name="Neiman D."/>
            <person name="Pearson M."/>
            <person name="Roberts A."/>
            <person name="Saif S."/>
            <person name="Shea T."/>
            <person name="Shenoy N."/>
            <person name="Sisk P."/>
            <person name="Stolte C."/>
            <person name="Sykes S."/>
            <person name="White J."/>
            <person name="Yandava C."/>
            <person name="Burger G."/>
            <person name="Gray M.W."/>
            <person name="Holland P.W.H."/>
            <person name="King N."/>
            <person name="Lang F.B.F."/>
            <person name="Roger A.J."/>
            <person name="Ruiz-Trillo I."/>
            <person name="Haas B."/>
            <person name="Nusbaum C."/>
            <person name="Birren B."/>
        </authorList>
    </citation>
    <scope>NUCLEOTIDE SEQUENCE [LARGE SCALE GENOMIC DNA]</scope>
    <source>
        <strain evidence="2 3">JP610</strain>
    </source>
</reference>
<keyword evidence="1" id="KW-0472">Membrane</keyword>
<keyword evidence="3" id="KW-1185">Reference proteome</keyword>
<keyword evidence="1" id="KW-1133">Transmembrane helix</keyword>
<sequence length="351" mass="38939">MVEWLANELQVTTPTDLSGECARAGSESEDAQVDVERKVIIDYFLRELTKLGRVKRGVDRLGALLTQWKQSGGYPKDSPSSDISAHALSWTTAENPAKVTVAEKIVYRTVPCTMPMTSDEHAEFAQLKAAVVRLRECSPGVPHRAIREYIASYLVESTSVFDDTLTRDVNFPGVSSGGNGDWHSHAPMEGVNSKYPYLSHSNLVRKAVGRNAPGITASMHRANNKLRTEQNEARIEALRVTDARISSVNEIFYAFVGWVLAWFYQFQNDDGMHSLKLDGTYLAVYVVVGYLLKAVLNRFVVANLPISDALTGAQEPRLTVRELGKELKVTHPDATSFDSRVYITLFANAEL</sequence>
<dbReference type="Proteomes" id="UP000054560">
    <property type="component" value="Unassembled WGS sequence"/>
</dbReference>
<proteinExistence type="predicted"/>
<evidence type="ECO:0000256" key="1">
    <source>
        <dbReference type="SAM" id="Phobius"/>
    </source>
</evidence>
<evidence type="ECO:0000313" key="2">
    <source>
        <dbReference type="EMBL" id="KNC83623.1"/>
    </source>
</evidence>
<accession>A0A0L0G5Y4</accession>
<dbReference type="GeneID" id="25904626"/>
<name>A0A0L0G5Y4_9EUKA</name>
<feature type="transmembrane region" description="Helical" evidence="1">
    <location>
        <begin position="279"/>
        <end position="296"/>
    </location>
</feature>